<dbReference type="Gene3D" id="2.40.128.630">
    <property type="match status" value="1"/>
</dbReference>
<dbReference type="InterPro" id="IPR018391">
    <property type="entry name" value="PQQ_b-propeller_rpt"/>
</dbReference>
<feature type="region of interest" description="Disordered" evidence="1">
    <location>
        <begin position="30"/>
        <end position="74"/>
    </location>
</feature>
<dbReference type="PROSITE" id="PS51318">
    <property type="entry name" value="TAT"/>
    <property type="match status" value="1"/>
</dbReference>
<dbReference type="Gene3D" id="2.130.10.10">
    <property type="entry name" value="YVTN repeat-like/Quinoprotein amine dehydrogenase"/>
    <property type="match status" value="1"/>
</dbReference>
<dbReference type="RefSeq" id="WP_260594624.1">
    <property type="nucleotide sequence ID" value="NZ_CP104003.1"/>
</dbReference>
<feature type="compositionally biased region" description="Gly residues" evidence="1">
    <location>
        <begin position="30"/>
        <end position="39"/>
    </location>
</feature>
<proteinExistence type="predicted"/>
<keyword evidence="4" id="KW-1185">Reference proteome</keyword>
<dbReference type="SMART" id="SM00564">
    <property type="entry name" value="PQQ"/>
    <property type="match status" value="4"/>
</dbReference>
<dbReference type="InterPro" id="IPR006311">
    <property type="entry name" value="TAT_signal"/>
</dbReference>
<dbReference type="InterPro" id="IPR011047">
    <property type="entry name" value="Quinoprotein_ADH-like_sf"/>
</dbReference>
<evidence type="ECO:0000313" key="4">
    <source>
        <dbReference type="Proteomes" id="UP001057580"/>
    </source>
</evidence>
<sequence>MSPKRPSIRRRELLAGVAGLTAASASAGCLGLGVGGSGPAPGTDDSTDWPERGNGPAGRSYAPDALAPRSGTSQRWATEVPWITDRPVVAEGLVLLPTAGPLVAYDTESGDEVWRYTPEVEGQPWFHSPAVRDGTVFATFREARGLAALSVEDGSVQWRADVGPVSAPPLPVEDGSVPYVFVGDRRGRLTLLDDEGDSEWTYDLFGEVTTLHAPDRGLGQRAYVGTSAGEVYAMYDDGGSPRGLWRRKLGGKVLSMAIDRGGDAYVSTFGGPTVRLRGGAHAGRTDWSNARSGTLQEGLCAVDGRVYGANLATLDALDTHEGKTAWTVDVGNDVDFTCGPVAAGDTLYVGRSGAVDGYKLGGGVGVGGTRLEARRFRHGVEGSPAGIAVADGALFAAVESSDGPSRLLALDPA</sequence>
<name>A0A9E7R5D7_9EURY</name>
<dbReference type="SUPFAM" id="SSF50998">
    <property type="entry name" value="Quinoprotein alcohol dehydrogenase-like"/>
    <property type="match status" value="2"/>
</dbReference>
<dbReference type="KEGG" id="ssai:N0B31_04375"/>
<dbReference type="Pfam" id="PF13360">
    <property type="entry name" value="PQQ_2"/>
    <property type="match status" value="1"/>
</dbReference>
<dbReference type="PROSITE" id="PS51257">
    <property type="entry name" value="PROKAR_LIPOPROTEIN"/>
    <property type="match status" value="1"/>
</dbReference>
<accession>A0A9E7R5D7</accession>
<evidence type="ECO:0000313" key="3">
    <source>
        <dbReference type="EMBL" id="UWM55524.1"/>
    </source>
</evidence>
<organism evidence="3 4">
    <name type="scientific">Salinirubellus salinus</name>
    <dbReference type="NCBI Taxonomy" id="1364945"/>
    <lineage>
        <taxon>Archaea</taxon>
        <taxon>Methanobacteriati</taxon>
        <taxon>Methanobacteriota</taxon>
        <taxon>Stenosarchaea group</taxon>
        <taxon>Halobacteria</taxon>
        <taxon>Halobacteriales</taxon>
        <taxon>Natronomonadaceae</taxon>
        <taxon>Salinirubellus</taxon>
    </lineage>
</organism>
<gene>
    <name evidence="3" type="ORF">N0B31_04375</name>
</gene>
<dbReference type="PANTHER" id="PTHR34512:SF30">
    <property type="entry name" value="OUTER MEMBRANE PROTEIN ASSEMBLY FACTOR BAMB"/>
    <property type="match status" value="1"/>
</dbReference>
<feature type="domain" description="Pyrrolo-quinoline quinone repeat" evidence="2">
    <location>
        <begin position="65"/>
        <end position="204"/>
    </location>
</feature>
<dbReference type="GeneID" id="74941631"/>
<evidence type="ECO:0000259" key="2">
    <source>
        <dbReference type="Pfam" id="PF13360"/>
    </source>
</evidence>
<evidence type="ECO:0000256" key="1">
    <source>
        <dbReference type="SAM" id="MobiDB-lite"/>
    </source>
</evidence>
<dbReference type="InterPro" id="IPR015943">
    <property type="entry name" value="WD40/YVTN_repeat-like_dom_sf"/>
</dbReference>
<dbReference type="AlphaFoldDB" id="A0A9E7R5D7"/>
<dbReference type="EMBL" id="CP104003">
    <property type="protein sequence ID" value="UWM55524.1"/>
    <property type="molecule type" value="Genomic_DNA"/>
</dbReference>
<protein>
    <submittedName>
        <fullName evidence="3">PQQ-like beta-propeller repeat protein</fullName>
    </submittedName>
</protein>
<reference evidence="3" key="1">
    <citation type="submission" date="2022-09" db="EMBL/GenBank/DDBJ databases">
        <title>Diverse halophilic archaea isolated from saline environments.</title>
        <authorList>
            <person name="Cui H.-L."/>
        </authorList>
    </citation>
    <scope>NUCLEOTIDE SEQUENCE</scope>
    <source>
        <strain evidence="3">ZS-35-S2</strain>
    </source>
</reference>
<dbReference type="InterPro" id="IPR002372">
    <property type="entry name" value="PQQ_rpt_dom"/>
</dbReference>
<dbReference type="PANTHER" id="PTHR34512">
    <property type="entry name" value="CELL SURFACE PROTEIN"/>
    <property type="match status" value="1"/>
</dbReference>
<dbReference type="Proteomes" id="UP001057580">
    <property type="component" value="Chromosome"/>
</dbReference>